<gene>
    <name evidence="2" type="ORF">SVUK_LOCUS20029</name>
</gene>
<organism evidence="2 3">
    <name type="scientific">Strongylus vulgaris</name>
    <name type="common">Blood worm</name>
    <dbReference type="NCBI Taxonomy" id="40348"/>
    <lineage>
        <taxon>Eukaryota</taxon>
        <taxon>Metazoa</taxon>
        <taxon>Ecdysozoa</taxon>
        <taxon>Nematoda</taxon>
        <taxon>Chromadorea</taxon>
        <taxon>Rhabditida</taxon>
        <taxon>Rhabditina</taxon>
        <taxon>Rhabditomorpha</taxon>
        <taxon>Strongyloidea</taxon>
        <taxon>Strongylidae</taxon>
        <taxon>Strongylus</taxon>
    </lineage>
</organism>
<dbReference type="EMBL" id="UYYB01135566">
    <property type="protein sequence ID" value="VDM85031.1"/>
    <property type="molecule type" value="Genomic_DNA"/>
</dbReference>
<feature type="compositionally biased region" description="Basic and acidic residues" evidence="1">
    <location>
        <begin position="12"/>
        <end position="21"/>
    </location>
</feature>
<protein>
    <submittedName>
        <fullName evidence="2">Uncharacterized protein</fullName>
    </submittedName>
</protein>
<evidence type="ECO:0000313" key="2">
    <source>
        <dbReference type="EMBL" id="VDM85031.1"/>
    </source>
</evidence>
<name>A0A3P7JH63_STRVU</name>
<evidence type="ECO:0000313" key="3">
    <source>
        <dbReference type="Proteomes" id="UP000270094"/>
    </source>
</evidence>
<dbReference type="Proteomes" id="UP000270094">
    <property type="component" value="Unassembled WGS sequence"/>
</dbReference>
<evidence type="ECO:0000256" key="1">
    <source>
        <dbReference type="SAM" id="MobiDB-lite"/>
    </source>
</evidence>
<accession>A0A3P7JH63</accession>
<reference evidence="2 3" key="1">
    <citation type="submission" date="2018-11" db="EMBL/GenBank/DDBJ databases">
        <authorList>
            <consortium name="Pathogen Informatics"/>
        </authorList>
    </citation>
    <scope>NUCLEOTIDE SEQUENCE [LARGE SCALE GENOMIC DNA]</scope>
</reference>
<feature type="region of interest" description="Disordered" evidence="1">
    <location>
        <begin position="1"/>
        <end position="21"/>
    </location>
</feature>
<dbReference type="AlphaFoldDB" id="A0A3P7JH63"/>
<sequence length="156" mass="17164">MAERFPGVPGGTRREHVTKSHKAEQWAHSARIAHIMSALVAVCGQFESVYQQIMTGITWCKVNMQRLSYYLKPGQEECDFADFVRTFGNELAQCEQLAIKGGKAVPTDKQLKLTPQASDDIQSALLLLHKIASILNETCGIASVQININPGESASF</sequence>
<proteinExistence type="predicted"/>
<keyword evidence="3" id="KW-1185">Reference proteome</keyword>